<feature type="compositionally biased region" description="Acidic residues" evidence="1">
    <location>
        <begin position="256"/>
        <end position="269"/>
    </location>
</feature>
<keyword evidence="3" id="KW-1185">Reference proteome</keyword>
<proteinExistence type="predicted"/>
<dbReference type="Proteomes" id="UP001221142">
    <property type="component" value="Unassembled WGS sequence"/>
</dbReference>
<sequence length="277" mass="31254">MNCQFSFGPNRSYFVTAGSVFAWSDDTLPPDLVRILEDEDLDCPYDVGLPMEPEHYTISWRTTSGEDWYEDERLGPNYTRLARFIQIAATAGSHTTLTTFGPNHSFFSLTPTGYSWQNIPPCLEEDIQRCLQVRRPSAVALGVQRTFIVIYSDGGLKYELGGEYPLVELIFRNEEETKRRGGVAYVALNPFIAGEFYLVYGDGRTLWNFPPEWSEDVAAVSTAIRPRPSRGEKIKMKAPSSEPEPTVCVLQQSDTEPSEMEKEVEEGEVLDITLQPT</sequence>
<evidence type="ECO:0000256" key="1">
    <source>
        <dbReference type="SAM" id="MobiDB-lite"/>
    </source>
</evidence>
<evidence type="ECO:0000313" key="3">
    <source>
        <dbReference type="Proteomes" id="UP001221142"/>
    </source>
</evidence>
<organism evidence="2 3">
    <name type="scientific">Roridomyces roridus</name>
    <dbReference type="NCBI Taxonomy" id="1738132"/>
    <lineage>
        <taxon>Eukaryota</taxon>
        <taxon>Fungi</taxon>
        <taxon>Dikarya</taxon>
        <taxon>Basidiomycota</taxon>
        <taxon>Agaricomycotina</taxon>
        <taxon>Agaricomycetes</taxon>
        <taxon>Agaricomycetidae</taxon>
        <taxon>Agaricales</taxon>
        <taxon>Marasmiineae</taxon>
        <taxon>Mycenaceae</taxon>
        <taxon>Roridomyces</taxon>
    </lineage>
</organism>
<dbReference type="EMBL" id="JARKIF010000037">
    <property type="protein sequence ID" value="KAJ7609894.1"/>
    <property type="molecule type" value="Genomic_DNA"/>
</dbReference>
<gene>
    <name evidence="2" type="ORF">FB45DRAFT_1038360</name>
</gene>
<name>A0AAD7B3U5_9AGAR</name>
<dbReference type="AlphaFoldDB" id="A0AAD7B3U5"/>
<reference evidence="2" key="1">
    <citation type="submission" date="2023-03" db="EMBL/GenBank/DDBJ databases">
        <title>Massive genome expansion in bonnet fungi (Mycena s.s.) driven by repeated elements and novel gene families across ecological guilds.</title>
        <authorList>
            <consortium name="Lawrence Berkeley National Laboratory"/>
            <person name="Harder C.B."/>
            <person name="Miyauchi S."/>
            <person name="Viragh M."/>
            <person name="Kuo A."/>
            <person name="Thoen E."/>
            <person name="Andreopoulos B."/>
            <person name="Lu D."/>
            <person name="Skrede I."/>
            <person name="Drula E."/>
            <person name="Henrissat B."/>
            <person name="Morin E."/>
            <person name="Kohler A."/>
            <person name="Barry K."/>
            <person name="LaButti K."/>
            <person name="Morin E."/>
            <person name="Salamov A."/>
            <person name="Lipzen A."/>
            <person name="Mereny Z."/>
            <person name="Hegedus B."/>
            <person name="Baldrian P."/>
            <person name="Stursova M."/>
            <person name="Weitz H."/>
            <person name="Taylor A."/>
            <person name="Grigoriev I.V."/>
            <person name="Nagy L.G."/>
            <person name="Martin F."/>
            <person name="Kauserud H."/>
        </authorList>
    </citation>
    <scope>NUCLEOTIDE SEQUENCE</scope>
    <source>
        <strain evidence="2">9284</strain>
    </source>
</reference>
<feature type="region of interest" description="Disordered" evidence="1">
    <location>
        <begin position="228"/>
        <end position="277"/>
    </location>
</feature>
<accession>A0AAD7B3U5</accession>
<evidence type="ECO:0000313" key="2">
    <source>
        <dbReference type="EMBL" id="KAJ7609894.1"/>
    </source>
</evidence>
<protein>
    <submittedName>
        <fullName evidence="2">Uncharacterized protein</fullName>
    </submittedName>
</protein>
<comment type="caution">
    <text evidence="2">The sequence shown here is derived from an EMBL/GenBank/DDBJ whole genome shotgun (WGS) entry which is preliminary data.</text>
</comment>